<gene>
    <name evidence="2" type="ORF">SAMN05518684_105229</name>
</gene>
<sequence length="68" mass="8043">MDKKMCWILIFVTIAVNVVMVQWTVESYLGREFNQVVIYSGISVVSAFIAFFVFLNWRKLEYAEENQQ</sequence>
<keyword evidence="1" id="KW-0812">Transmembrane</keyword>
<reference evidence="3" key="1">
    <citation type="submission" date="2016-10" db="EMBL/GenBank/DDBJ databases">
        <authorList>
            <person name="Varghese N."/>
            <person name="Submissions S."/>
        </authorList>
    </citation>
    <scope>NUCLEOTIDE SEQUENCE [LARGE SCALE GENOMIC DNA]</scope>
    <source>
        <strain evidence="3">S9</strain>
    </source>
</reference>
<protein>
    <submittedName>
        <fullName evidence="2">Uncharacterized protein</fullName>
    </submittedName>
</protein>
<evidence type="ECO:0000313" key="3">
    <source>
        <dbReference type="Proteomes" id="UP000198571"/>
    </source>
</evidence>
<dbReference type="STRING" id="1601833.SAMN05518684_105229"/>
<organism evidence="2 3">
    <name type="scientific">Salipaludibacillus aurantiacus</name>
    <dbReference type="NCBI Taxonomy" id="1601833"/>
    <lineage>
        <taxon>Bacteria</taxon>
        <taxon>Bacillati</taxon>
        <taxon>Bacillota</taxon>
        <taxon>Bacilli</taxon>
        <taxon>Bacillales</taxon>
        <taxon>Bacillaceae</taxon>
    </lineage>
</organism>
<keyword evidence="3" id="KW-1185">Reference proteome</keyword>
<dbReference type="AlphaFoldDB" id="A0A1H9TB54"/>
<dbReference type="EMBL" id="FOGT01000005">
    <property type="protein sequence ID" value="SER94452.1"/>
    <property type="molecule type" value="Genomic_DNA"/>
</dbReference>
<proteinExistence type="predicted"/>
<dbReference type="Proteomes" id="UP000198571">
    <property type="component" value="Unassembled WGS sequence"/>
</dbReference>
<evidence type="ECO:0000313" key="2">
    <source>
        <dbReference type="EMBL" id="SER94452.1"/>
    </source>
</evidence>
<feature type="transmembrane region" description="Helical" evidence="1">
    <location>
        <begin position="37"/>
        <end position="57"/>
    </location>
</feature>
<evidence type="ECO:0000256" key="1">
    <source>
        <dbReference type="SAM" id="Phobius"/>
    </source>
</evidence>
<dbReference type="RefSeq" id="WP_093050059.1">
    <property type="nucleotide sequence ID" value="NZ_FOGT01000005.1"/>
</dbReference>
<name>A0A1H9TB54_9BACI</name>
<keyword evidence="1" id="KW-0472">Membrane</keyword>
<keyword evidence="1" id="KW-1133">Transmembrane helix</keyword>
<dbReference type="OrthoDB" id="2692071at2"/>
<accession>A0A1H9TB54</accession>
<feature type="transmembrane region" description="Helical" evidence="1">
    <location>
        <begin position="7"/>
        <end position="25"/>
    </location>
</feature>